<dbReference type="Proteomes" id="UP000824166">
    <property type="component" value="Unassembled WGS sequence"/>
</dbReference>
<protein>
    <submittedName>
        <fullName evidence="1">Uncharacterized protein</fullName>
    </submittedName>
</protein>
<reference evidence="1 2" key="1">
    <citation type="submission" date="2021-06" db="EMBL/GenBank/DDBJ databases">
        <authorList>
            <person name="Jeong J.W."/>
        </authorList>
    </citation>
    <scope>NUCLEOTIDE SEQUENCE [LARGE SCALE GENOMIC DNA]</scope>
    <source>
        <strain evidence="1 2">MMS21-TAE1-1</strain>
    </source>
</reference>
<keyword evidence="2" id="KW-1185">Reference proteome</keyword>
<evidence type="ECO:0000313" key="1">
    <source>
        <dbReference type="EMBL" id="MBU8867743.1"/>
    </source>
</evidence>
<dbReference type="RefSeq" id="WP_216925867.1">
    <property type="nucleotide sequence ID" value="NZ_JAHOPC010000010.1"/>
</dbReference>
<sequence length="71" mass="8110">MPASVKADKTYDEQVDLLASRGMGIGVRDAAINQLQYINYHRLSWYWYSFRQQGSSGREDSYYAVLPSPTS</sequence>
<gene>
    <name evidence="1" type="ORF">KSW38_15755</name>
</gene>
<proteinExistence type="predicted"/>
<dbReference type="EMBL" id="JAHOPC010000010">
    <property type="protein sequence ID" value="MBU8867743.1"/>
    <property type="molecule type" value="Genomic_DNA"/>
</dbReference>
<comment type="caution">
    <text evidence="1">The sequence shown here is derived from an EMBL/GenBank/DDBJ whole genome shotgun (WGS) entry which is preliminary data.</text>
</comment>
<accession>A0ABS6IA76</accession>
<organism evidence="1 2">
    <name type="scientific">Paenarthrobacter aromaticivorans</name>
    <dbReference type="NCBI Taxonomy" id="2849150"/>
    <lineage>
        <taxon>Bacteria</taxon>
        <taxon>Bacillati</taxon>
        <taxon>Actinomycetota</taxon>
        <taxon>Actinomycetes</taxon>
        <taxon>Micrococcales</taxon>
        <taxon>Micrococcaceae</taxon>
        <taxon>Paenarthrobacter</taxon>
    </lineage>
</organism>
<evidence type="ECO:0000313" key="2">
    <source>
        <dbReference type="Proteomes" id="UP000824166"/>
    </source>
</evidence>
<name>A0ABS6IA76_9MICC</name>